<organism evidence="1 2">
    <name type="scientific">Salmonella enterica I</name>
    <dbReference type="NCBI Taxonomy" id="59201"/>
    <lineage>
        <taxon>Bacteria</taxon>
        <taxon>Pseudomonadati</taxon>
        <taxon>Pseudomonadota</taxon>
        <taxon>Gammaproteobacteria</taxon>
        <taxon>Enterobacterales</taxon>
        <taxon>Enterobacteriaceae</taxon>
        <taxon>Salmonella</taxon>
    </lineage>
</organism>
<dbReference type="AlphaFoldDB" id="A0A447TVJ9"/>
<gene>
    <name evidence="1" type="ORF">NCTC6754_03176</name>
</gene>
<evidence type="ECO:0000313" key="2">
    <source>
        <dbReference type="Proteomes" id="UP000269208"/>
    </source>
</evidence>
<accession>A0A447TVJ9</accession>
<dbReference type="Proteomes" id="UP000269208">
    <property type="component" value="Chromosome"/>
</dbReference>
<dbReference type="Gene3D" id="3.40.190.10">
    <property type="entry name" value="Periplasmic binding protein-like II"/>
    <property type="match status" value="1"/>
</dbReference>
<proteinExistence type="predicted"/>
<reference evidence="1 2" key="1">
    <citation type="submission" date="2018-12" db="EMBL/GenBank/DDBJ databases">
        <authorList>
            <consortium name="Pathogen Informatics"/>
        </authorList>
    </citation>
    <scope>NUCLEOTIDE SEQUENCE [LARGE SCALE GENOMIC DNA]</scope>
    <source>
        <strain evidence="1 2">NCTC6754</strain>
    </source>
</reference>
<dbReference type="EMBL" id="LR134190">
    <property type="protein sequence ID" value="VEB54218.1"/>
    <property type="molecule type" value="Genomic_DNA"/>
</dbReference>
<protein>
    <submittedName>
        <fullName evidence="1">StmR</fullName>
    </submittedName>
</protein>
<sequence>MNGSSSGYCLKSQWLLCWQKRILLRRVKQIALSILKDEFFLLFPREIGLSLYDAVIKACGKAGFEPKIGQLVPQNFVSH</sequence>
<evidence type="ECO:0000313" key="1">
    <source>
        <dbReference type="EMBL" id="VEB54218.1"/>
    </source>
</evidence>
<name>A0A447TVJ9_SALET</name>